<dbReference type="InterPro" id="IPR000595">
    <property type="entry name" value="cNMP-bd_dom"/>
</dbReference>
<dbReference type="InterPro" id="IPR018488">
    <property type="entry name" value="cNMP-bd_CS"/>
</dbReference>
<dbReference type="PRINTS" id="PR00359">
    <property type="entry name" value="BP450"/>
</dbReference>
<evidence type="ECO:0000256" key="1">
    <source>
        <dbReference type="ARBA" id="ARBA00010617"/>
    </source>
</evidence>
<dbReference type="CDD" id="cd20625">
    <property type="entry name" value="CYP164-like"/>
    <property type="match status" value="1"/>
</dbReference>
<name>A0A8J7QA71_9BACT</name>
<dbReference type="PROSITE" id="PS50042">
    <property type="entry name" value="CNMP_BINDING_3"/>
    <property type="match status" value="1"/>
</dbReference>
<evidence type="ECO:0000256" key="5">
    <source>
        <dbReference type="ARBA" id="ARBA00023004"/>
    </source>
</evidence>
<gene>
    <name evidence="8" type="ORF">J3U88_19470</name>
</gene>
<dbReference type="AlphaFoldDB" id="A0A8J7QA71"/>
<dbReference type="Gene3D" id="1.10.630.10">
    <property type="entry name" value="Cytochrome P450"/>
    <property type="match status" value="1"/>
</dbReference>
<dbReference type="Pfam" id="PF00067">
    <property type="entry name" value="p450"/>
    <property type="match status" value="1"/>
</dbReference>
<dbReference type="Pfam" id="PF21926">
    <property type="entry name" value="FeeM"/>
    <property type="match status" value="1"/>
</dbReference>
<dbReference type="EMBL" id="JAFREP010000018">
    <property type="protein sequence ID" value="MBO1320667.1"/>
    <property type="molecule type" value="Genomic_DNA"/>
</dbReference>
<proteinExistence type="inferred from homology"/>
<dbReference type="GO" id="GO:0005506">
    <property type="term" value="F:iron ion binding"/>
    <property type="evidence" value="ECO:0007669"/>
    <property type="project" value="InterPro"/>
</dbReference>
<dbReference type="InterPro" id="IPR002397">
    <property type="entry name" value="Cyt_P450_B"/>
</dbReference>
<dbReference type="InterPro" id="IPR014710">
    <property type="entry name" value="RmlC-like_jellyroll"/>
</dbReference>
<evidence type="ECO:0000256" key="6">
    <source>
        <dbReference type="ARBA" id="ARBA00023033"/>
    </source>
</evidence>
<keyword evidence="2" id="KW-0349">Heme</keyword>
<evidence type="ECO:0000256" key="2">
    <source>
        <dbReference type="ARBA" id="ARBA00022617"/>
    </source>
</evidence>
<dbReference type="PANTHER" id="PTHR46696">
    <property type="entry name" value="P450, PUTATIVE (EUROFUNG)-RELATED"/>
    <property type="match status" value="1"/>
</dbReference>
<dbReference type="GO" id="GO:0004497">
    <property type="term" value="F:monooxygenase activity"/>
    <property type="evidence" value="ECO:0007669"/>
    <property type="project" value="UniProtKB-KW"/>
</dbReference>
<dbReference type="PROSITE" id="PS00889">
    <property type="entry name" value="CNMP_BINDING_2"/>
    <property type="match status" value="1"/>
</dbReference>
<evidence type="ECO:0000256" key="3">
    <source>
        <dbReference type="ARBA" id="ARBA00022723"/>
    </source>
</evidence>
<dbReference type="Proteomes" id="UP000664417">
    <property type="component" value="Unassembled WGS sequence"/>
</dbReference>
<dbReference type="SMART" id="SM00100">
    <property type="entry name" value="cNMP"/>
    <property type="match status" value="1"/>
</dbReference>
<sequence>MSVKIKVAEEDVTREALFRGRYQVYVEEMAAMPTNPDGLIIDRFDTFSATVNIACIAENEVVGGIRMTEKLAPLGTPADHLFDFSPYVPPEAPCAGSSMLFMRKEYRGRSELIMGLFLMGYFWAVKRGAEYLLAPVNPPVGAKLRRIGFTQVAEDCKAHGLPIRPMVWDFRQVNSIFLRFLEMQQLNTFALNFHREFFAPGEYIMRQGDTADAAYVIVDGQAEVSVGEPDGEIAPRGIGTVGPGDLVGEVALLVEGDRTANIRAVTAVDTVVLDRERFKREIVKNPEQSMRLLQLLGTRLQNVTELLTVGRMSTMELRDGTQGGTRPVKHFYDPSNPDIRRNPYPIYEHIRTREPVHYNPILQAWMVFGYEQAQAMLKNSNASSRRAELLAKKVPAAVRDKAKTFTQTANDMLLFLDPPEHRRKRHLTARPFSMRMVRRLEPTIRDMVDKALKRIADQGRFDMVHDLALPLPLGVIGAMLGVPESDRHTLKTFSEAMSLMVNHPKPSAEMVVQGSEGMEALFAYFRDLIAERRRQPQSDLISEWIKVEEQGDLLSAQEVLVNGCLLLFAGHETTTNLLGTGLYNLLRHGEQLQRLREEPNLIESAVEEMLRFESPVQMVTRIARADFVASGKQINRGDPIFVVLGSANRDRRHFNDPERFDITRRDSRHLAFGYGEHFCLGSGLARLEAKIVFEQLLEFFPSLSLAADQMEWKPDIMNRGLLSLPIAFETH</sequence>
<dbReference type="SUPFAM" id="SSF48264">
    <property type="entry name" value="Cytochrome P450"/>
    <property type="match status" value="1"/>
</dbReference>
<keyword evidence="6" id="KW-0503">Monooxygenase</keyword>
<dbReference type="Pfam" id="PF00027">
    <property type="entry name" value="cNMP_binding"/>
    <property type="match status" value="1"/>
</dbReference>
<comment type="caution">
    <text evidence="8">The sequence shown here is derived from an EMBL/GenBank/DDBJ whole genome shotgun (WGS) entry which is preliminary data.</text>
</comment>
<dbReference type="GO" id="GO:0020037">
    <property type="term" value="F:heme binding"/>
    <property type="evidence" value="ECO:0007669"/>
    <property type="project" value="InterPro"/>
</dbReference>
<evidence type="ECO:0000313" key="8">
    <source>
        <dbReference type="EMBL" id="MBO1320667.1"/>
    </source>
</evidence>
<keyword evidence="5" id="KW-0408">Iron</keyword>
<evidence type="ECO:0000256" key="4">
    <source>
        <dbReference type="ARBA" id="ARBA00023002"/>
    </source>
</evidence>
<dbReference type="GO" id="GO:0016705">
    <property type="term" value="F:oxidoreductase activity, acting on paired donors, with incorporation or reduction of molecular oxygen"/>
    <property type="evidence" value="ECO:0007669"/>
    <property type="project" value="InterPro"/>
</dbReference>
<dbReference type="SUPFAM" id="SSF55729">
    <property type="entry name" value="Acyl-CoA N-acyltransferases (Nat)"/>
    <property type="match status" value="1"/>
</dbReference>
<dbReference type="FunFam" id="1.10.630.10:FF:000018">
    <property type="entry name" value="Cytochrome P450 monooxygenase"/>
    <property type="match status" value="1"/>
</dbReference>
<keyword evidence="9" id="KW-1185">Reference proteome</keyword>
<keyword evidence="4" id="KW-0560">Oxidoreductase</keyword>
<feature type="domain" description="Cyclic nucleotide-binding" evidence="7">
    <location>
        <begin position="177"/>
        <end position="299"/>
    </location>
</feature>
<dbReference type="SUPFAM" id="SSF51206">
    <property type="entry name" value="cAMP-binding domain-like"/>
    <property type="match status" value="1"/>
</dbReference>
<dbReference type="InterPro" id="IPR017972">
    <property type="entry name" value="Cyt_P450_CS"/>
</dbReference>
<keyword evidence="3" id="KW-0479">Metal-binding</keyword>
<dbReference type="PANTHER" id="PTHR46696:SF1">
    <property type="entry name" value="CYTOCHROME P450 YJIB-RELATED"/>
    <property type="match status" value="1"/>
</dbReference>
<dbReference type="Gene3D" id="3.40.630.30">
    <property type="match status" value="1"/>
</dbReference>
<dbReference type="InterPro" id="IPR054597">
    <property type="entry name" value="FeeM_cat"/>
</dbReference>
<dbReference type="Gene3D" id="2.60.120.10">
    <property type="entry name" value="Jelly Rolls"/>
    <property type="match status" value="1"/>
</dbReference>
<dbReference type="InterPro" id="IPR016181">
    <property type="entry name" value="Acyl_CoA_acyltransferase"/>
</dbReference>
<dbReference type="PRINTS" id="PR00385">
    <property type="entry name" value="P450"/>
</dbReference>
<organism evidence="8 9">
    <name type="scientific">Acanthopleuribacter pedis</name>
    <dbReference type="NCBI Taxonomy" id="442870"/>
    <lineage>
        <taxon>Bacteria</taxon>
        <taxon>Pseudomonadati</taxon>
        <taxon>Acidobacteriota</taxon>
        <taxon>Holophagae</taxon>
        <taxon>Acanthopleuribacterales</taxon>
        <taxon>Acanthopleuribacteraceae</taxon>
        <taxon>Acanthopleuribacter</taxon>
    </lineage>
</organism>
<dbReference type="InterPro" id="IPR018490">
    <property type="entry name" value="cNMP-bd_dom_sf"/>
</dbReference>
<dbReference type="PROSITE" id="PS00086">
    <property type="entry name" value="CYTOCHROME_P450"/>
    <property type="match status" value="1"/>
</dbReference>
<dbReference type="RefSeq" id="WP_207860620.1">
    <property type="nucleotide sequence ID" value="NZ_JAFREP010000018.1"/>
</dbReference>
<protein>
    <submittedName>
        <fullName evidence="8">Cytochrome P450</fullName>
    </submittedName>
</protein>
<dbReference type="InterPro" id="IPR036396">
    <property type="entry name" value="Cyt_P450_sf"/>
</dbReference>
<accession>A0A8J7QA71</accession>
<comment type="similarity">
    <text evidence="1">Belongs to the cytochrome P450 family.</text>
</comment>
<reference evidence="8" key="1">
    <citation type="submission" date="2021-03" db="EMBL/GenBank/DDBJ databases">
        <authorList>
            <person name="Wang G."/>
        </authorList>
    </citation>
    <scope>NUCLEOTIDE SEQUENCE</scope>
    <source>
        <strain evidence="8">KCTC 12899</strain>
    </source>
</reference>
<dbReference type="CDD" id="cd00038">
    <property type="entry name" value="CAP_ED"/>
    <property type="match status" value="1"/>
</dbReference>
<dbReference type="InterPro" id="IPR001128">
    <property type="entry name" value="Cyt_P450"/>
</dbReference>
<evidence type="ECO:0000259" key="7">
    <source>
        <dbReference type="PROSITE" id="PS50042"/>
    </source>
</evidence>
<evidence type="ECO:0000313" key="9">
    <source>
        <dbReference type="Proteomes" id="UP000664417"/>
    </source>
</evidence>